<feature type="compositionally biased region" description="Polar residues" evidence="1">
    <location>
        <begin position="99"/>
        <end position="113"/>
    </location>
</feature>
<evidence type="ECO:0008006" key="4">
    <source>
        <dbReference type="Google" id="ProtNLM"/>
    </source>
</evidence>
<evidence type="ECO:0000313" key="3">
    <source>
        <dbReference type="Proteomes" id="UP001310594"/>
    </source>
</evidence>
<protein>
    <recommendedName>
        <fullName evidence="4">Coenzyme Q-binding protein COQ10 START domain-containing protein</fullName>
    </recommendedName>
</protein>
<dbReference type="CDD" id="cd07822">
    <property type="entry name" value="SRPBCC_4"/>
    <property type="match status" value="1"/>
</dbReference>
<name>A0AAN7ZR24_9PEZI</name>
<sequence>MASSTTWPPHAGLSTVNVPRKDGILPVYASIRINAPAQDVFAALLNVFDYGKWNTFCPEVKIQGQDAQTLQPDVPFTFYVVMNSSKPDSKTETGLRVSDISTPSSPSTYVPQSTLETDGSWTADLQKVYRVAWKSEGGFVAKGLRSERFHEVIVLGENECEVRTWEVMGGVLAHTVKWMYKQTLMDKFELWCKDLKKYCERA</sequence>
<proteinExistence type="predicted"/>
<dbReference type="Gene3D" id="3.30.530.20">
    <property type="match status" value="1"/>
</dbReference>
<comment type="caution">
    <text evidence="2">The sequence shown here is derived from an EMBL/GenBank/DDBJ whole genome shotgun (WGS) entry which is preliminary data.</text>
</comment>
<dbReference type="AlphaFoldDB" id="A0AAN7ZR24"/>
<gene>
    <name evidence="2" type="ORF">LTR97_011090</name>
</gene>
<dbReference type="InterPro" id="IPR023393">
    <property type="entry name" value="START-like_dom_sf"/>
</dbReference>
<feature type="region of interest" description="Disordered" evidence="1">
    <location>
        <begin position="86"/>
        <end position="113"/>
    </location>
</feature>
<dbReference type="SUPFAM" id="SSF55961">
    <property type="entry name" value="Bet v1-like"/>
    <property type="match status" value="1"/>
</dbReference>
<reference evidence="2" key="1">
    <citation type="submission" date="2023-08" db="EMBL/GenBank/DDBJ databases">
        <title>Black Yeasts Isolated from many extreme environments.</title>
        <authorList>
            <person name="Coleine C."/>
            <person name="Stajich J.E."/>
            <person name="Selbmann L."/>
        </authorList>
    </citation>
    <scope>NUCLEOTIDE SEQUENCE</scope>
    <source>
        <strain evidence="2">CCFEE 5810</strain>
    </source>
</reference>
<accession>A0AAN7ZR24</accession>
<organism evidence="2 3">
    <name type="scientific">Elasticomyces elasticus</name>
    <dbReference type="NCBI Taxonomy" id="574655"/>
    <lineage>
        <taxon>Eukaryota</taxon>
        <taxon>Fungi</taxon>
        <taxon>Dikarya</taxon>
        <taxon>Ascomycota</taxon>
        <taxon>Pezizomycotina</taxon>
        <taxon>Dothideomycetes</taxon>
        <taxon>Dothideomycetidae</taxon>
        <taxon>Mycosphaerellales</taxon>
        <taxon>Teratosphaeriaceae</taxon>
        <taxon>Elasticomyces</taxon>
    </lineage>
</organism>
<dbReference type="Proteomes" id="UP001310594">
    <property type="component" value="Unassembled WGS sequence"/>
</dbReference>
<evidence type="ECO:0000313" key="2">
    <source>
        <dbReference type="EMBL" id="KAK5691919.1"/>
    </source>
</evidence>
<dbReference type="EMBL" id="JAVRQU010000020">
    <property type="protein sequence ID" value="KAK5691919.1"/>
    <property type="molecule type" value="Genomic_DNA"/>
</dbReference>
<evidence type="ECO:0000256" key="1">
    <source>
        <dbReference type="SAM" id="MobiDB-lite"/>
    </source>
</evidence>